<proteinExistence type="inferred from homology"/>
<reference evidence="9 10" key="1">
    <citation type="submission" date="2024-11" db="EMBL/GenBank/DDBJ databases">
        <title>Chromosome-level genome assembly of the freshwater bivalve Anodonta woodiana.</title>
        <authorList>
            <person name="Chen X."/>
        </authorList>
    </citation>
    <scope>NUCLEOTIDE SEQUENCE [LARGE SCALE GENOMIC DNA]</scope>
    <source>
        <strain evidence="9">MN2024</strain>
        <tissue evidence="9">Gills</tissue>
    </source>
</reference>
<feature type="region of interest" description="Disordered" evidence="7">
    <location>
        <begin position="34"/>
        <end position="72"/>
    </location>
</feature>
<evidence type="ECO:0000256" key="6">
    <source>
        <dbReference type="ARBA" id="ARBA00023180"/>
    </source>
</evidence>
<accession>A0ABD3W794</accession>
<sequence>YFFNVLAFLVLIGLLNGLLLLPVLLSIVGPNGEVRPKNNADRIPTPSPDPSPKPKPKKLRPVRTTRSSRRLYPKIPSDISLTTISEEPSQYSSSHEIIVQPEVVVETTTVPTEGGATGGRSRSGSIGGSSCSSRNSSPHASEVSIPTATHVTRVTATATVKVEVHTPLPGSVSDHEHRHKSKKRKVKELVDSSSGSNSDSDSSSRC</sequence>
<feature type="transmembrane region" description="Helical" evidence="8">
    <location>
        <begin position="6"/>
        <end position="28"/>
    </location>
</feature>
<evidence type="ECO:0000256" key="3">
    <source>
        <dbReference type="ARBA" id="ARBA00022692"/>
    </source>
</evidence>
<feature type="compositionally biased region" description="Low complexity" evidence="7">
    <location>
        <begin position="191"/>
        <end position="206"/>
    </location>
</feature>
<keyword evidence="6" id="KW-0325">Glycoprotein</keyword>
<evidence type="ECO:0000256" key="7">
    <source>
        <dbReference type="SAM" id="MobiDB-lite"/>
    </source>
</evidence>
<evidence type="ECO:0000256" key="1">
    <source>
        <dbReference type="ARBA" id="ARBA00004141"/>
    </source>
</evidence>
<keyword evidence="4 8" id="KW-1133">Transmembrane helix</keyword>
<comment type="subcellular location">
    <subcellularLocation>
        <location evidence="1">Membrane</location>
        <topology evidence="1">Multi-pass membrane protein</topology>
    </subcellularLocation>
</comment>
<name>A0ABD3W794_SINWO</name>
<evidence type="ECO:0000256" key="4">
    <source>
        <dbReference type="ARBA" id="ARBA00022989"/>
    </source>
</evidence>
<feature type="compositionally biased region" description="Basic residues" evidence="7">
    <location>
        <begin position="177"/>
        <end position="186"/>
    </location>
</feature>
<feature type="region of interest" description="Disordered" evidence="7">
    <location>
        <begin position="164"/>
        <end position="206"/>
    </location>
</feature>
<feature type="non-terminal residue" evidence="9">
    <location>
        <position position="1"/>
    </location>
</feature>
<gene>
    <name evidence="9" type="ORF">ACJMK2_042418</name>
</gene>
<dbReference type="PANTHER" id="PTHR46022">
    <property type="entry name" value="PROTEIN PATCHED"/>
    <property type="match status" value="1"/>
</dbReference>
<evidence type="ECO:0000256" key="2">
    <source>
        <dbReference type="ARBA" id="ARBA00005585"/>
    </source>
</evidence>
<feature type="compositionally biased region" description="Low complexity" evidence="7">
    <location>
        <begin position="109"/>
        <end position="137"/>
    </location>
</feature>
<feature type="region of interest" description="Disordered" evidence="7">
    <location>
        <begin position="109"/>
        <end position="149"/>
    </location>
</feature>
<keyword evidence="10" id="KW-1185">Reference proteome</keyword>
<dbReference type="GO" id="GO:0016020">
    <property type="term" value="C:membrane"/>
    <property type="evidence" value="ECO:0007669"/>
    <property type="project" value="UniProtKB-SubCell"/>
</dbReference>
<keyword evidence="5 8" id="KW-0472">Membrane</keyword>
<evidence type="ECO:0000313" key="10">
    <source>
        <dbReference type="Proteomes" id="UP001634394"/>
    </source>
</evidence>
<evidence type="ECO:0000256" key="5">
    <source>
        <dbReference type="ARBA" id="ARBA00023136"/>
    </source>
</evidence>
<comment type="caution">
    <text evidence="9">The sequence shown here is derived from an EMBL/GenBank/DDBJ whole genome shotgun (WGS) entry which is preliminary data.</text>
</comment>
<dbReference type="EMBL" id="JBJQND010000008">
    <property type="protein sequence ID" value="KAL3869781.1"/>
    <property type="molecule type" value="Genomic_DNA"/>
</dbReference>
<evidence type="ECO:0000256" key="8">
    <source>
        <dbReference type="SAM" id="Phobius"/>
    </source>
</evidence>
<evidence type="ECO:0000313" key="9">
    <source>
        <dbReference type="EMBL" id="KAL3869781.1"/>
    </source>
</evidence>
<dbReference type="Proteomes" id="UP001634394">
    <property type="component" value="Unassembled WGS sequence"/>
</dbReference>
<dbReference type="AlphaFoldDB" id="A0ABD3W794"/>
<keyword evidence="3 8" id="KW-0812">Transmembrane</keyword>
<protein>
    <submittedName>
        <fullName evidence="9">Uncharacterized protein</fullName>
    </submittedName>
</protein>
<dbReference type="PANTHER" id="PTHR46022:SF1">
    <property type="entry name" value="PROTEIN PATCHED"/>
    <property type="match status" value="1"/>
</dbReference>
<feature type="compositionally biased region" description="Basic residues" evidence="7">
    <location>
        <begin position="54"/>
        <end position="72"/>
    </location>
</feature>
<comment type="similarity">
    <text evidence="2">Belongs to the patched family.</text>
</comment>
<organism evidence="9 10">
    <name type="scientific">Sinanodonta woodiana</name>
    <name type="common">Chinese pond mussel</name>
    <name type="synonym">Anodonta woodiana</name>
    <dbReference type="NCBI Taxonomy" id="1069815"/>
    <lineage>
        <taxon>Eukaryota</taxon>
        <taxon>Metazoa</taxon>
        <taxon>Spiralia</taxon>
        <taxon>Lophotrochozoa</taxon>
        <taxon>Mollusca</taxon>
        <taxon>Bivalvia</taxon>
        <taxon>Autobranchia</taxon>
        <taxon>Heteroconchia</taxon>
        <taxon>Palaeoheterodonta</taxon>
        <taxon>Unionida</taxon>
        <taxon>Unionoidea</taxon>
        <taxon>Unionidae</taxon>
        <taxon>Unioninae</taxon>
        <taxon>Sinanodonta</taxon>
    </lineage>
</organism>